<evidence type="ECO:0000256" key="2">
    <source>
        <dbReference type="ARBA" id="ARBA00022840"/>
    </source>
</evidence>
<dbReference type="GO" id="GO:0005737">
    <property type="term" value="C:cytoplasm"/>
    <property type="evidence" value="ECO:0007669"/>
    <property type="project" value="TreeGrafter"/>
</dbReference>
<reference evidence="5" key="1">
    <citation type="journal article" date="2020" name="Stud. Mycol.">
        <title>101 Dothideomycetes genomes: A test case for predicting lifestyles and emergence of pathogens.</title>
        <authorList>
            <person name="Haridas S."/>
            <person name="Albert R."/>
            <person name="Binder M."/>
            <person name="Bloem J."/>
            <person name="LaButti K."/>
            <person name="Salamov A."/>
            <person name="Andreopoulos B."/>
            <person name="Baker S."/>
            <person name="Barry K."/>
            <person name="Bills G."/>
            <person name="Bluhm B."/>
            <person name="Cannon C."/>
            <person name="Castanera R."/>
            <person name="Culley D."/>
            <person name="Daum C."/>
            <person name="Ezra D."/>
            <person name="Gonzalez J."/>
            <person name="Henrissat B."/>
            <person name="Kuo A."/>
            <person name="Liang C."/>
            <person name="Lipzen A."/>
            <person name="Lutzoni F."/>
            <person name="Magnuson J."/>
            <person name="Mondo S."/>
            <person name="Nolan M."/>
            <person name="Ohm R."/>
            <person name="Pangilinan J."/>
            <person name="Park H.-J."/>
            <person name="Ramirez L."/>
            <person name="Alfaro M."/>
            <person name="Sun H."/>
            <person name="Tritt A."/>
            <person name="Yoshinaga Y."/>
            <person name="Zwiers L.-H."/>
            <person name="Turgeon B."/>
            <person name="Goodwin S."/>
            <person name="Spatafora J."/>
            <person name="Crous P."/>
            <person name="Grigoriev I."/>
        </authorList>
    </citation>
    <scope>NUCLEOTIDE SEQUENCE [LARGE SCALE GENOMIC DNA]</scope>
    <source>
        <strain evidence="5">CECT 20119</strain>
    </source>
</reference>
<keyword evidence="5" id="KW-1185">Reference proteome</keyword>
<dbReference type="PANTHER" id="PTHR24346">
    <property type="entry name" value="MAP/MICROTUBULE AFFINITY-REGULATING KINASE"/>
    <property type="match status" value="1"/>
</dbReference>
<sequence length="298" mass="33498">MGLSDAAQTTIIRATRCPKEELSLFGGETSAEAVRTIGGVVIFRKYGDKDDLEKKQAIQQEIDIMRNLSHPNIVSLFEGPVPEDIEAPVLALEFLDGMSLDKFSTDKVSTLPPLLVHRLLRTVPSVLVYMLEQEIEHNDIRIENIVLCTQGFKLIDFGLARRGADRYVWRDGVSRYAPPELQKRSEALVYGARDVMAFGIIIFWALRWMNTPMGESWIVSQAIDPGPEHDDMATWLAHVRSSSIELPSSLNQLTGLFEEKPELRMTAVTLDQIAQKVEKACIPAAIEMGELVRANYEW</sequence>
<dbReference type="SUPFAM" id="SSF56112">
    <property type="entry name" value="Protein kinase-like (PK-like)"/>
    <property type="match status" value="1"/>
</dbReference>
<keyword evidence="4" id="KW-0418">Kinase</keyword>
<keyword evidence="2" id="KW-0067">ATP-binding</keyword>
<keyword evidence="1" id="KW-0547">Nucleotide-binding</keyword>
<dbReference type="InterPro" id="IPR011009">
    <property type="entry name" value="Kinase-like_dom_sf"/>
</dbReference>
<dbReference type="InterPro" id="IPR000719">
    <property type="entry name" value="Prot_kinase_dom"/>
</dbReference>
<dbReference type="GO" id="GO:0005524">
    <property type="term" value="F:ATP binding"/>
    <property type="evidence" value="ECO:0007669"/>
    <property type="project" value="UniProtKB-KW"/>
</dbReference>
<dbReference type="EMBL" id="ML992502">
    <property type="protein sequence ID" value="KAF2227054.1"/>
    <property type="molecule type" value="Genomic_DNA"/>
</dbReference>
<organism evidence="4 5">
    <name type="scientific">Elsinoe ampelina</name>
    <dbReference type="NCBI Taxonomy" id="302913"/>
    <lineage>
        <taxon>Eukaryota</taxon>
        <taxon>Fungi</taxon>
        <taxon>Dikarya</taxon>
        <taxon>Ascomycota</taxon>
        <taxon>Pezizomycotina</taxon>
        <taxon>Dothideomycetes</taxon>
        <taxon>Dothideomycetidae</taxon>
        <taxon>Myriangiales</taxon>
        <taxon>Elsinoaceae</taxon>
        <taxon>Elsinoe</taxon>
    </lineage>
</organism>
<evidence type="ECO:0000313" key="5">
    <source>
        <dbReference type="Proteomes" id="UP000799538"/>
    </source>
</evidence>
<dbReference type="PROSITE" id="PS50011">
    <property type="entry name" value="PROTEIN_KINASE_DOM"/>
    <property type="match status" value="1"/>
</dbReference>
<dbReference type="CDD" id="cd00180">
    <property type="entry name" value="PKc"/>
    <property type="match status" value="1"/>
</dbReference>
<evidence type="ECO:0000313" key="4">
    <source>
        <dbReference type="EMBL" id="KAF2227054.1"/>
    </source>
</evidence>
<dbReference type="AlphaFoldDB" id="A0A6A6GMQ2"/>
<dbReference type="Proteomes" id="UP000799538">
    <property type="component" value="Unassembled WGS sequence"/>
</dbReference>
<gene>
    <name evidence="4" type="ORF">BDZ85DRAFT_57605</name>
</gene>
<evidence type="ECO:0000256" key="1">
    <source>
        <dbReference type="ARBA" id="ARBA00022741"/>
    </source>
</evidence>
<dbReference type="GO" id="GO:0035556">
    <property type="term" value="P:intracellular signal transduction"/>
    <property type="evidence" value="ECO:0007669"/>
    <property type="project" value="TreeGrafter"/>
</dbReference>
<name>A0A6A6GMQ2_9PEZI</name>
<accession>A0A6A6GMQ2</accession>
<feature type="domain" description="Protein kinase" evidence="3">
    <location>
        <begin position="1"/>
        <end position="277"/>
    </location>
</feature>
<dbReference type="PANTHER" id="PTHR24346:SF30">
    <property type="entry name" value="MATERNAL EMBRYONIC LEUCINE ZIPPER KINASE"/>
    <property type="match status" value="1"/>
</dbReference>
<dbReference type="OrthoDB" id="4062651at2759"/>
<evidence type="ECO:0000259" key="3">
    <source>
        <dbReference type="PROSITE" id="PS50011"/>
    </source>
</evidence>
<proteinExistence type="predicted"/>
<dbReference type="Gene3D" id="1.10.510.10">
    <property type="entry name" value="Transferase(Phosphotransferase) domain 1"/>
    <property type="match status" value="1"/>
</dbReference>
<dbReference type="Pfam" id="PF00069">
    <property type="entry name" value="Pkinase"/>
    <property type="match status" value="1"/>
</dbReference>
<protein>
    <submittedName>
        <fullName evidence="4">Kinase-like domain-containing protein</fullName>
    </submittedName>
</protein>
<dbReference type="GO" id="GO:0004674">
    <property type="term" value="F:protein serine/threonine kinase activity"/>
    <property type="evidence" value="ECO:0007669"/>
    <property type="project" value="TreeGrafter"/>
</dbReference>
<keyword evidence="4" id="KW-0808">Transferase</keyword>